<reference evidence="5" key="2">
    <citation type="submission" date="2023-07" db="EMBL/GenBank/DDBJ databases">
        <title>Myceligenerans salitolerans sp. nov., a halotolerant actinomycete isolated from a salt lake in Xinjiang, China.</title>
        <authorList>
            <person name="Guan T."/>
        </authorList>
    </citation>
    <scope>NUCLEOTIDE SEQUENCE [LARGE SCALE GENOMIC DNA]</scope>
    <source>
        <strain evidence="5">XHU 5031</strain>
    </source>
</reference>
<feature type="transmembrane region" description="Helical" evidence="3">
    <location>
        <begin position="144"/>
        <end position="168"/>
    </location>
</feature>
<accession>A0ABS3IDQ0</accession>
<feature type="transmembrane region" description="Helical" evidence="3">
    <location>
        <begin position="174"/>
        <end position="196"/>
    </location>
</feature>
<feature type="transmembrane region" description="Helical" evidence="3">
    <location>
        <begin position="109"/>
        <end position="132"/>
    </location>
</feature>
<name>A0ABS3IDQ0_9MICO</name>
<evidence type="ECO:0000256" key="2">
    <source>
        <dbReference type="PIRNR" id="PIRNR016661"/>
    </source>
</evidence>
<comment type="caution">
    <text evidence="4">The sequence shown here is derived from an EMBL/GenBank/DDBJ whole genome shotgun (WGS) entry which is preliminary data.</text>
</comment>
<evidence type="ECO:0000313" key="5">
    <source>
        <dbReference type="Proteomes" id="UP000664617"/>
    </source>
</evidence>
<feature type="transmembrane region" description="Helical" evidence="3">
    <location>
        <begin position="87"/>
        <end position="103"/>
    </location>
</feature>
<evidence type="ECO:0000256" key="1">
    <source>
        <dbReference type="ARBA" id="ARBA00010692"/>
    </source>
</evidence>
<keyword evidence="2" id="KW-0813">Transport</keyword>
<gene>
    <name evidence="4" type="ORF">J0911_19200</name>
</gene>
<dbReference type="EMBL" id="JAFMPK010000049">
    <property type="protein sequence ID" value="MBO0611152.1"/>
    <property type="molecule type" value="Genomic_DNA"/>
</dbReference>
<keyword evidence="2" id="KW-1003">Cell membrane</keyword>
<dbReference type="Gene3D" id="1.10.1760.20">
    <property type="match status" value="1"/>
</dbReference>
<protein>
    <recommendedName>
        <fullName evidence="2">Biotin transporter</fullName>
    </recommendedName>
</protein>
<comment type="subcellular location">
    <subcellularLocation>
        <location evidence="2">Cell membrane</location>
        <topology evidence="2">Multi-pass membrane protein</topology>
    </subcellularLocation>
</comment>
<evidence type="ECO:0000256" key="3">
    <source>
        <dbReference type="SAM" id="Phobius"/>
    </source>
</evidence>
<feature type="transmembrane region" description="Helical" evidence="3">
    <location>
        <begin position="36"/>
        <end position="54"/>
    </location>
</feature>
<comment type="similarity">
    <text evidence="1 2">Belongs to the BioY family.</text>
</comment>
<proteinExistence type="inferred from homology"/>
<dbReference type="RefSeq" id="WP_207277117.1">
    <property type="nucleotide sequence ID" value="NZ_JAFMPK010000049.1"/>
</dbReference>
<dbReference type="PIRSF" id="PIRSF016661">
    <property type="entry name" value="BioY"/>
    <property type="match status" value="1"/>
</dbReference>
<dbReference type="Pfam" id="PF02632">
    <property type="entry name" value="BioY"/>
    <property type="match status" value="1"/>
</dbReference>
<dbReference type="Proteomes" id="UP000664617">
    <property type="component" value="Unassembled WGS sequence"/>
</dbReference>
<keyword evidence="5" id="KW-1185">Reference proteome</keyword>
<feature type="transmembrane region" description="Helical" evidence="3">
    <location>
        <begin position="60"/>
        <end position="80"/>
    </location>
</feature>
<keyword evidence="2 3" id="KW-0472">Membrane</keyword>
<keyword evidence="3" id="KW-1133">Transmembrane helix</keyword>
<dbReference type="PANTHER" id="PTHR34295">
    <property type="entry name" value="BIOTIN TRANSPORTER BIOY"/>
    <property type="match status" value="1"/>
</dbReference>
<sequence>MTSLAFPLVPRTNPRRVLADLIPAESSRARAITRDVTLVVAVAALTALAAQLRVPIPGLPVPITGQTFAVLLGAAALGPFRGTAAQVLYVGVGLLGLPVYAGGGAGAEVLFGASGGYLVGFVAASAVVGALARRGMDRGVLGTVLAFATGSAVIYAVGVPWLAVVAGMAPGDAFMAGAGVFLIGDVIKAVLAGVLLPGAWRLARD</sequence>
<keyword evidence="3" id="KW-0812">Transmembrane</keyword>
<organism evidence="4 5">
    <name type="scientific">Myceligenerans salitolerans</name>
    <dbReference type="NCBI Taxonomy" id="1230528"/>
    <lineage>
        <taxon>Bacteria</taxon>
        <taxon>Bacillati</taxon>
        <taxon>Actinomycetota</taxon>
        <taxon>Actinomycetes</taxon>
        <taxon>Micrococcales</taxon>
        <taxon>Promicromonosporaceae</taxon>
        <taxon>Myceligenerans</taxon>
    </lineage>
</organism>
<evidence type="ECO:0000313" key="4">
    <source>
        <dbReference type="EMBL" id="MBO0611152.1"/>
    </source>
</evidence>
<reference evidence="4 5" key="1">
    <citation type="submission" date="2021-03" db="EMBL/GenBank/DDBJ databases">
        <authorList>
            <person name="Xin L."/>
        </authorList>
    </citation>
    <scope>NUCLEOTIDE SEQUENCE [LARGE SCALE GENOMIC DNA]</scope>
    <source>
        <strain evidence="4 5">XHU 5031</strain>
    </source>
</reference>
<dbReference type="InterPro" id="IPR003784">
    <property type="entry name" value="BioY"/>
</dbReference>
<dbReference type="PANTHER" id="PTHR34295:SF1">
    <property type="entry name" value="BIOTIN TRANSPORTER BIOY"/>
    <property type="match status" value="1"/>
</dbReference>